<name>A0A2W1NP45_PAEXE</name>
<reference evidence="1" key="1">
    <citation type="submission" date="2018-06" db="EMBL/GenBank/DDBJ databases">
        <title>Paenibacillus xerothermodurans sp. nov. an extremely dry heat resistant spore forming bacterium isolated from the soil of Cape Canaveral, Florida.</title>
        <authorList>
            <person name="Seuylemezian A."/>
            <person name="Kaur N."/>
            <person name="Patil P."/>
            <person name="Patil P."/>
            <person name="Mayilraj S."/>
            <person name="Vaishampayan P."/>
        </authorList>
    </citation>
    <scope>NUCLEOTIDE SEQUENCE [LARGE SCALE GENOMIC DNA]</scope>
    <source>
        <strain evidence="1">ATCC 27380</strain>
    </source>
</reference>
<dbReference type="EMBL" id="NHRJ02000005">
    <property type="protein sequence ID" value="PZE20683.1"/>
    <property type="molecule type" value="Genomic_DNA"/>
</dbReference>
<protein>
    <submittedName>
        <fullName evidence="1">Uncharacterized protein</fullName>
    </submittedName>
</protein>
<organism evidence="1 2">
    <name type="scientific">Paenibacillus xerothermodurans</name>
    <dbReference type="NCBI Taxonomy" id="1977292"/>
    <lineage>
        <taxon>Bacteria</taxon>
        <taxon>Bacillati</taxon>
        <taxon>Bacillota</taxon>
        <taxon>Bacilli</taxon>
        <taxon>Bacillales</taxon>
        <taxon>Paenibacillaceae</taxon>
        <taxon>Paenibacillus</taxon>
    </lineage>
</organism>
<keyword evidence="2" id="KW-1185">Reference proteome</keyword>
<sequence>MHASLPGSNFGVIYVTVTQLNEEESAGIPKIYPSEPVTAPVSAHHIRMNNITEGVGGDAVTVLQLREGDTVRLYSDAKMSAAVQTMAGVDAVTTVQPGQSVATLDNLRLDDEGGILYISVTAQGKRESSKTIKKYEAQ</sequence>
<gene>
    <name evidence="1" type="ORF">CBW46_010925</name>
</gene>
<comment type="caution">
    <text evidence="1">The sequence shown here is derived from an EMBL/GenBank/DDBJ whole genome shotgun (WGS) entry which is preliminary data.</text>
</comment>
<evidence type="ECO:0000313" key="1">
    <source>
        <dbReference type="EMBL" id="PZE20683.1"/>
    </source>
</evidence>
<accession>A0A2W1NP45</accession>
<dbReference type="AlphaFoldDB" id="A0A2W1NP45"/>
<dbReference type="Proteomes" id="UP000214746">
    <property type="component" value="Unassembled WGS sequence"/>
</dbReference>
<evidence type="ECO:0000313" key="2">
    <source>
        <dbReference type="Proteomes" id="UP000214746"/>
    </source>
</evidence>
<proteinExistence type="predicted"/>
<dbReference type="RefSeq" id="WP_089200055.1">
    <property type="nucleotide sequence ID" value="NZ_NHRJ02000005.1"/>
</dbReference>